<dbReference type="GO" id="GO:0043565">
    <property type="term" value="F:sequence-specific DNA binding"/>
    <property type="evidence" value="ECO:0007669"/>
    <property type="project" value="InterPro"/>
</dbReference>
<dbReference type="InterPro" id="IPR010921">
    <property type="entry name" value="Trp_repressor/repl_initiator"/>
</dbReference>
<dbReference type="AlphaFoldDB" id="A0A6N4XAE5"/>
<evidence type="ECO:0000313" key="2">
    <source>
        <dbReference type="EMBL" id="CAA7196671.1"/>
    </source>
</evidence>
<gene>
    <name evidence="2" type="ORF">CHRY9293_02747</name>
</gene>
<evidence type="ECO:0000313" key="3">
    <source>
        <dbReference type="Proteomes" id="UP000445144"/>
    </source>
</evidence>
<keyword evidence="3" id="KW-1185">Reference proteome</keyword>
<reference evidence="2 3" key="1">
    <citation type="submission" date="2020-01" db="EMBL/GenBank/DDBJ databases">
        <authorList>
            <person name="Rodrigo-Torres L."/>
            <person name="Arahal R. D."/>
            <person name="Lucena T."/>
        </authorList>
    </citation>
    <scope>NUCLEOTIDE SEQUENCE [LARGE SCALE GENOMIC DNA]</scope>
    <source>
        <strain evidence="2 3">CECT 9293</strain>
    </source>
</reference>
<accession>A0A6N4XAE5</accession>
<dbReference type="Pfam" id="PF13518">
    <property type="entry name" value="HTH_28"/>
    <property type="match status" value="1"/>
</dbReference>
<name>A0A6N4XAE5_9FLAO</name>
<protein>
    <recommendedName>
        <fullName evidence="1">Insertion element IS150 protein InsJ-like helix-turn-helix domain-containing protein</fullName>
    </recommendedName>
</protein>
<feature type="domain" description="Insertion element IS150 protein InsJ-like helix-turn-helix" evidence="1">
    <location>
        <begin position="77"/>
        <end position="107"/>
    </location>
</feature>
<dbReference type="SUPFAM" id="SSF48295">
    <property type="entry name" value="TrpR-like"/>
    <property type="match status" value="1"/>
</dbReference>
<evidence type="ECO:0000259" key="1">
    <source>
        <dbReference type="Pfam" id="PF13518"/>
    </source>
</evidence>
<proteinExistence type="predicted"/>
<dbReference type="RefSeq" id="WP_162033452.1">
    <property type="nucleotide sequence ID" value="NZ_CACVBR010000029.1"/>
</dbReference>
<dbReference type="Proteomes" id="UP000445144">
    <property type="component" value="Unassembled WGS sequence"/>
</dbReference>
<organism evidence="2 3">
    <name type="scientific">Chryseobacterium potabilaquae</name>
    <dbReference type="NCBI Taxonomy" id="2675057"/>
    <lineage>
        <taxon>Bacteria</taxon>
        <taxon>Pseudomonadati</taxon>
        <taxon>Bacteroidota</taxon>
        <taxon>Flavobacteriia</taxon>
        <taxon>Flavobacteriales</taxon>
        <taxon>Weeksellaceae</taxon>
        <taxon>Chryseobacterium group</taxon>
        <taxon>Chryseobacterium</taxon>
    </lineage>
</organism>
<dbReference type="InterPro" id="IPR055247">
    <property type="entry name" value="InsJ-like_HTH"/>
</dbReference>
<sequence>MKKTCVNYKLLFLDILDKKYPEKKESCRNILKKQELSILDIIDLNRIIFGCIDQERSRFDQNHRSYNESSVFQILDYQKKHKLNNSELARHFKLSRHTVRKWKNRYQI</sequence>
<dbReference type="EMBL" id="CACVBR010000029">
    <property type="protein sequence ID" value="CAA7196671.1"/>
    <property type="molecule type" value="Genomic_DNA"/>
</dbReference>